<comment type="function">
    <text evidence="2">Antitoxin component of a type II toxin-antitoxin (TA) system.</text>
</comment>
<organism evidence="3 4">
    <name type="scientific">Leucothrix pacifica</name>
    <dbReference type="NCBI Taxonomy" id="1247513"/>
    <lineage>
        <taxon>Bacteria</taxon>
        <taxon>Pseudomonadati</taxon>
        <taxon>Pseudomonadota</taxon>
        <taxon>Gammaproteobacteria</taxon>
        <taxon>Thiotrichales</taxon>
        <taxon>Thiotrichaceae</taxon>
        <taxon>Leucothrix</taxon>
    </lineage>
</organism>
<dbReference type="Gene3D" id="3.40.1620.10">
    <property type="entry name" value="YefM-like domain"/>
    <property type="match status" value="1"/>
</dbReference>
<dbReference type="OrthoDB" id="9800503at2"/>
<dbReference type="InterPro" id="IPR036165">
    <property type="entry name" value="YefM-like_sf"/>
</dbReference>
<accession>A0A317CNE9</accession>
<dbReference type="AlphaFoldDB" id="A0A317CNE9"/>
<keyword evidence="4" id="KW-1185">Reference proteome</keyword>
<comment type="similarity">
    <text evidence="1 2">Belongs to the phD/YefM antitoxin family.</text>
</comment>
<proteinExistence type="inferred from homology"/>
<dbReference type="InterPro" id="IPR006442">
    <property type="entry name" value="Antitoxin_Phd/YefM"/>
</dbReference>
<dbReference type="Proteomes" id="UP000245539">
    <property type="component" value="Unassembled WGS sequence"/>
</dbReference>
<evidence type="ECO:0000256" key="1">
    <source>
        <dbReference type="ARBA" id="ARBA00009981"/>
    </source>
</evidence>
<evidence type="ECO:0000256" key="2">
    <source>
        <dbReference type="RuleBase" id="RU362080"/>
    </source>
</evidence>
<dbReference type="SUPFAM" id="SSF143120">
    <property type="entry name" value="YefM-like"/>
    <property type="match status" value="1"/>
</dbReference>
<reference evidence="3 4" key="1">
    <citation type="submission" date="2018-05" db="EMBL/GenBank/DDBJ databases">
        <title>Leucothrix arctica sp. nov., isolated from Arctic seawater.</title>
        <authorList>
            <person name="Choi A."/>
            <person name="Baek K."/>
        </authorList>
    </citation>
    <scope>NUCLEOTIDE SEQUENCE [LARGE SCALE GENOMIC DNA]</scope>
    <source>
        <strain evidence="3 4">JCM 18388</strain>
    </source>
</reference>
<dbReference type="EMBL" id="QGKM01000021">
    <property type="protein sequence ID" value="PWQ97842.1"/>
    <property type="molecule type" value="Genomic_DNA"/>
</dbReference>
<comment type="caution">
    <text evidence="3">The sequence shown here is derived from an EMBL/GenBank/DDBJ whole genome shotgun (WGS) entry which is preliminary data.</text>
</comment>
<name>A0A317CNE9_9GAMM</name>
<protein>
    <recommendedName>
        <fullName evidence="2">Antitoxin</fullName>
    </recommendedName>
</protein>
<gene>
    <name evidence="3" type="ORF">DKW60_09190</name>
</gene>
<dbReference type="Pfam" id="PF02604">
    <property type="entry name" value="PhdYeFM_antitox"/>
    <property type="match status" value="1"/>
</dbReference>
<dbReference type="NCBIfam" id="TIGR01552">
    <property type="entry name" value="phd_fam"/>
    <property type="match status" value="1"/>
</dbReference>
<dbReference type="RefSeq" id="WP_109837363.1">
    <property type="nucleotide sequence ID" value="NZ_QGKM01000021.1"/>
</dbReference>
<evidence type="ECO:0000313" key="3">
    <source>
        <dbReference type="EMBL" id="PWQ97842.1"/>
    </source>
</evidence>
<sequence>MSTTAISVADAKSRISELIAKSQHTHTRFMITRRNKPVAALVSLEDLQRLEQYEERQGLAAIAGTWEGFDEVESGIGDIATLRSSGGMGRDVSL</sequence>
<evidence type="ECO:0000313" key="4">
    <source>
        <dbReference type="Proteomes" id="UP000245539"/>
    </source>
</evidence>